<evidence type="ECO:0000256" key="1">
    <source>
        <dbReference type="ARBA" id="ARBA00004123"/>
    </source>
</evidence>
<dbReference type="CDD" id="cd00519">
    <property type="entry name" value="Lipase_3"/>
    <property type="match status" value="1"/>
</dbReference>
<dbReference type="Gene3D" id="3.40.50.1820">
    <property type="entry name" value="alpha/beta hydrolase"/>
    <property type="match status" value="1"/>
</dbReference>
<dbReference type="AlphaFoldDB" id="A0AAN9R004"/>
<keyword evidence="6" id="KW-0539">Nucleus</keyword>
<evidence type="ECO:0000259" key="7">
    <source>
        <dbReference type="Pfam" id="PF01764"/>
    </source>
</evidence>
<dbReference type="SUPFAM" id="SSF53474">
    <property type="entry name" value="alpha/beta-Hydrolases"/>
    <property type="match status" value="1"/>
</dbReference>
<keyword evidence="10" id="KW-1185">Reference proteome</keyword>
<reference evidence="9 10" key="1">
    <citation type="submission" date="2024-01" db="EMBL/GenBank/DDBJ databases">
        <title>The genomes of 5 underutilized Papilionoideae crops provide insights into root nodulation and disease resistanc.</title>
        <authorList>
            <person name="Jiang F."/>
        </authorList>
    </citation>
    <scope>NUCLEOTIDE SEQUENCE [LARGE SCALE GENOMIC DNA]</scope>
    <source>
        <strain evidence="9">JINMINGXINNONG_FW02</strain>
        <tissue evidence="9">Leaves</tissue>
    </source>
</reference>
<evidence type="ECO:0008006" key="11">
    <source>
        <dbReference type="Google" id="ProtNLM"/>
    </source>
</evidence>
<accession>A0AAN9R004</accession>
<evidence type="ECO:0000259" key="8">
    <source>
        <dbReference type="Pfam" id="PF18117"/>
    </source>
</evidence>
<keyword evidence="3" id="KW-0963">Cytoplasm</keyword>
<evidence type="ECO:0000313" key="10">
    <source>
        <dbReference type="Proteomes" id="UP001374584"/>
    </source>
</evidence>
<evidence type="ECO:0000256" key="4">
    <source>
        <dbReference type="ARBA" id="ARBA00022801"/>
    </source>
</evidence>
<evidence type="ECO:0000313" key="9">
    <source>
        <dbReference type="EMBL" id="KAK7353691.1"/>
    </source>
</evidence>
<dbReference type="GO" id="GO:0005737">
    <property type="term" value="C:cytoplasm"/>
    <property type="evidence" value="ECO:0007669"/>
    <property type="project" value="UniProtKB-SubCell"/>
</dbReference>
<dbReference type="GO" id="GO:0016787">
    <property type="term" value="F:hydrolase activity"/>
    <property type="evidence" value="ECO:0007669"/>
    <property type="project" value="UniProtKB-KW"/>
</dbReference>
<keyword evidence="5" id="KW-0611">Plant defense</keyword>
<comment type="subcellular location">
    <subcellularLocation>
        <location evidence="2">Cytoplasm</location>
    </subcellularLocation>
    <subcellularLocation>
        <location evidence="1">Nucleus</location>
    </subcellularLocation>
</comment>
<dbReference type="PANTHER" id="PTHR47413:SF2">
    <property type="entry name" value="LIPASE-LIKE PAD4"/>
    <property type="match status" value="1"/>
</dbReference>
<proteinExistence type="predicted"/>
<dbReference type="GO" id="GO:0006629">
    <property type="term" value="P:lipid metabolic process"/>
    <property type="evidence" value="ECO:0007669"/>
    <property type="project" value="InterPro"/>
</dbReference>
<evidence type="ECO:0000256" key="6">
    <source>
        <dbReference type="ARBA" id="ARBA00023242"/>
    </source>
</evidence>
<dbReference type="GO" id="GO:0006952">
    <property type="term" value="P:defense response"/>
    <property type="evidence" value="ECO:0007669"/>
    <property type="project" value="UniProtKB-KW"/>
</dbReference>
<gene>
    <name evidence="9" type="ORF">VNO80_19142</name>
</gene>
<feature type="domain" description="EDS1 EP" evidence="8">
    <location>
        <begin position="395"/>
        <end position="605"/>
    </location>
</feature>
<comment type="caution">
    <text evidence="9">The sequence shown here is derived from an EMBL/GenBank/DDBJ whole genome shotgun (WGS) entry which is preliminary data.</text>
</comment>
<dbReference type="InterPro" id="IPR002921">
    <property type="entry name" value="Fungal_lipase-type"/>
</dbReference>
<dbReference type="Pfam" id="PF18117">
    <property type="entry name" value="EDS1_EP"/>
    <property type="match status" value="1"/>
</dbReference>
<dbReference type="GO" id="GO:0005634">
    <property type="term" value="C:nucleus"/>
    <property type="evidence" value="ECO:0007669"/>
    <property type="project" value="UniProtKB-SubCell"/>
</dbReference>
<evidence type="ECO:0000256" key="5">
    <source>
        <dbReference type="ARBA" id="ARBA00022821"/>
    </source>
</evidence>
<dbReference type="InterPro" id="IPR029058">
    <property type="entry name" value="AB_hydrolase_fold"/>
</dbReference>
<dbReference type="PANTHER" id="PTHR47413">
    <property type="entry name" value="LIPASE-LIKE PAD4"/>
    <property type="match status" value="1"/>
</dbReference>
<dbReference type="EMBL" id="JAYMYR010000007">
    <property type="protein sequence ID" value="KAK7353691.1"/>
    <property type="molecule type" value="Genomic_DNA"/>
</dbReference>
<evidence type="ECO:0000256" key="3">
    <source>
        <dbReference type="ARBA" id="ARBA00022490"/>
    </source>
</evidence>
<sequence length="618" mass="69537">MVVDEASPFETSEILATFLASTPLLSESWRLCTAVAASAPRSFVIEQGVGGVMYVAFPGMEMAATDSSWRALEPLARIGDVTFFSARRNKEDDDPVMVHAGMLNLFSTFFDSFQNQMLALMGNSNTKTIVITGHSIGGATASLCALWLLSYLHHISSSTYVSVLCITFGSPMLGNGSFSRAILKERWGGNFCHVVSKHDIMPRLLFAPITPYTAQLNLLLQFWKQSPTAPGFGKLAVPVSDQQQELFNVVMSCLDAATQDGEGSTPILFHPFGSYLFVSSEGAVCVDSSTAVIKMMHLMFASGSPACSIEDHLKYGDYVKKLSLQFLSHKNSMQGNIPDSSYEAGLELAVQSSGLAKQESAKECLKLTRRMGPSPTMNAAMLPIKLSKVVPYRTEIELYKSWCDQQVDQMGYYDLFKRRRNTSKKMAMKVNMNRHKLARFWNDVIDMWERNELPHDLALREKWVNASHFYKLLVEPLDIGEYYGKGMHRTKGHYILHGRERRYEVFDRWWKDGMAAAAAEENNERRTKFASLTQDSCFWARVEEATNWLNSVRSESDTTKLAVLWDNIEKFEKYAVELINNKEVSEDVLAKNSSYSTWVEDLKGLRELSKGEEVPTQH</sequence>
<evidence type="ECO:0000256" key="2">
    <source>
        <dbReference type="ARBA" id="ARBA00004496"/>
    </source>
</evidence>
<feature type="domain" description="Fungal lipase-type" evidence="7">
    <location>
        <begin position="83"/>
        <end position="206"/>
    </location>
</feature>
<dbReference type="Pfam" id="PF01764">
    <property type="entry name" value="Lipase_3"/>
    <property type="match status" value="1"/>
</dbReference>
<protein>
    <recommendedName>
        <fullName evidence="11">Lipase-like PAD4</fullName>
    </recommendedName>
</protein>
<name>A0AAN9R004_PHACN</name>
<dbReference type="InterPro" id="IPR041266">
    <property type="entry name" value="EDS1_EP"/>
</dbReference>
<keyword evidence="4" id="KW-0378">Hydrolase</keyword>
<organism evidence="9 10">
    <name type="scientific">Phaseolus coccineus</name>
    <name type="common">Scarlet runner bean</name>
    <name type="synonym">Phaseolus multiflorus</name>
    <dbReference type="NCBI Taxonomy" id="3886"/>
    <lineage>
        <taxon>Eukaryota</taxon>
        <taxon>Viridiplantae</taxon>
        <taxon>Streptophyta</taxon>
        <taxon>Embryophyta</taxon>
        <taxon>Tracheophyta</taxon>
        <taxon>Spermatophyta</taxon>
        <taxon>Magnoliopsida</taxon>
        <taxon>eudicotyledons</taxon>
        <taxon>Gunneridae</taxon>
        <taxon>Pentapetalae</taxon>
        <taxon>rosids</taxon>
        <taxon>fabids</taxon>
        <taxon>Fabales</taxon>
        <taxon>Fabaceae</taxon>
        <taxon>Papilionoideae</taxon>
        <taxon>50 kb inversion clade</taxon>
        <taxon>NPAAA clade</taxon>
        <taxon>indigoferoid/millettioid clade</taxon>
        <taxon>Phaseoleae</taxon>
        <taxon>Phaseolus</taxon>
    </lineage>
</organism>
<dbReference type="Proteomes" id="UP001374584">
    <property type="component" value="Unassembled WGS sequence"/>
</dbReference>